<evidence type="ECO:0000259" key="9">
    <source>
        <dbReference type="PROSITE" id="PS50261"/>
    </source>
</evidence>
<keyword evidence="3 6" id="KW-1133">Transmembrane helix</keyword>
<dbReference type="SMART" id="SM00303">
    <property type="entry name" value="GPS"/>
    <property type="match status" value="1"/>
</dbReference>
<keyword evidence="11" id="KW-0675">Receptor</keyword>
<dbReference type="InterPro" id="IPR000203">
    <property type="entry name" value="GPS"/>
</dbReference>
<dbReference type="Pfam" id="PF01825">
    <property type="entry name" value="GPS"/>
    <property type="match status" value="1"/>
</dbReference>
<dbReference type="InterPro" id="IPR053066">
    <property type="entry name" value="ADGR_G7"/>
</dbReference>
<dbReference type="InterPro" id="IPR016186">
    <property type="entry name" value="C-type_lectin-like/link_sf"/>
</dbReference>
<dbReference type="InterPro" id="IPR016187">
    <property type="entry name" value="CTDL_fold"/>
</dbReference>
<dbReference type="GO" id="GO:0016020">
    <property type="term" value="C:membrane"/>
    <property type="evidence" value="ECO:0007669"/>
    <property type="project" value="UniProtKB-SubCell"/>
</dbReference>
<dbReference type="PROSITE" id="PS50221">
    <property type="entry name" value="GAIN_B"/>
    <property type="match status" value="1"/>
</dbReference>
<accession>A0A8T0FC09</accession>
<reference evidence="11" key="1">
    <citation type="journal article" date="2020" name="bioRxiv">
        <title>Chromosome-level reference genome of the European wasp spider Argiope bruennichi: a resource for studies on range expansion and evolutionary adaptation.</title>
        <authorList>
            <person name="Sheffer M.M."/>
            <person name="Hoppe A."/>
            <person name="Krehenwinkel H."/>
            <person name="Uhl G."/>
            <person name="Kuss A.W."/>
            <person name="Jensen L."/>
            <person name="Jensen C."/>
            <person name="Gillespie R.G."/>
            <person name="Hoff K.J."/>
            <person name="Prost S."/>
        </authorList>
    </citation>
    <scope>NUCLEOTIDE SEQUENCE</scope>
</reference>
<keyword evidence="4 6" id="KW-0472">Membrane</keyword>
<evidence type="ECO:0000256" key="3">
    <source>
        <dbReference type="ARBA" id="ARBA00022989"/>
    </source>
</evidence>
<dbReference type="PANTHER" id="PTHR47767">
    <property type="entry name" value="ADHESION G PROTEIN-COUPLED RECEPTOR G7"/>
    <property type="match status" value="1"/>
</dbReference>
<organism evidence="11 12">
    <name type="scientific">Argiope bruennichi</name>
    <name type="common">Wasp spider</name>
    <name type="synonym">Aranea bruennichi</name>
    <dbReference type="NCBI Taxonomy" id="94029"/>
    <lineage>
        <taxon>Eukaryota</taxon>
        <taxon>Metazoa</taxon>
        <taxon>Ecdysozoa</taxon>
        <taxon>Arthropoda</taxon>
        <taxon>Chelicerata</taxon>
        <taxon>Arachnida</taxon>
        <taxon>Araneae</taxon>
        <taxon>Araneomorphae</taxon>
        <taxon>Entelegynae</taxon>
        <taxon>Araneoidea</taxon>
        <taxon>Araneidae</taxon>
        <taxon>Argiope</taxon>
    </lineage>
</organism>
<dbReference type="InterPro" id="IPR017981">
    <property type="entry name" value="GPCR_2-like_7TM"/>
</dbReference>
<reference evidence="11" key="2">
    <citation type="submission" date="2020-06" db="EMBL/GenBank/DDBJ databases">
        <authorList>
            <person name="Sheffer M."/>
        </authorList>
    </citation>
    <scope>NUCLEOTIDE SEQUENCE</scope>
</reference>
<feature type="transmembrane region" description="Helical" evidence="6">
    <location>
        <begin position="1107"/>
        <end position="1125"/>
    </location>
</feature>
<evidence type="ECO:0000259" key="10">
    <source>
        <dbReference type="PROSITE" id="PS50835"/>
    </source>
</evidence>
<evidence type="ECO:0000313" key="11">
    <source>
        <dbReference type="EMBL" id="KAF8788441.1"/>
    </source>
</evidence>
<feature type="transmembrane region" description="Helical" evidence="6">
    <location>
        <begin position="1001"/>
        <end position="1024"/>
    </location>
</feature>
<dbReference type="EMBL" id="JABXBU010000015">
    <property type="protein sequence ID" value="KAF8788441.1"/>
    <property type="molecule type" value="Genomic_DNA"/>
</dbReference>
<feature type="domain" description="GAIN-B" evidence="8">
    <location>
        <begin position="828"/>
        <end position="989"/>
    </location>
</feature>
<dbReference type="InterPro" id="IPR046338">
    <property type="entry name" value="GAIN_dom_sf"/>
</dbReference>
<proteinExistence type="predicted"/>
<feature type="domain" description="Ig-like" evidence="10">
    <location>
        <begin position="431"/>
        <end position="520"/>
    </location>
</feature>
<keyword evidence="2 6" id="KW-0812">Transmembrane</keyword>
<name>A0A8T0FC09_ARGBR</name>
<dbReference type="CDD" id="cd00037">
    <property type="entry name" value="CLECT"/>
    <property type="match status" value="1"/>
</dbReference>
<evidence type="ECO:0000256" key="2">
    <source>
        <dbReference type="ARBA" id="ARBA00022692"/>
    </source>
</evidence>
<dbReference type="Gene3D" id="2.60.220.50">
    <property type="match status" value="1"/>
</dbReference>
<keyword evidence="12" id="KW-1185">Reference proteome</keyword>
<feature type="domain" description="G-protein coupled receptors family 2 profile 2" evidence="9">
    <location>
        <begin position="999"/>
        <end position="1126"/>
    </location>
</feature>
<dbReference type="AlphaFoldDB" id="A0A8T0FC09"/>
<dbReference type="PROSITE" id="PS50041">
    <property type="entry name" value="C_TYPE_LECTIN_2"/>
    <property type="match status" value="1"/>
</dbReference>
<dbReference type="Gene3D" id="3.10.100.10">
    <property type="entry name" value="Mannose-Binding Protein A, subunit A"/>
    <property type="match status" value="1"/>
</dbReference>
<comment type="subcellular location">
    <subcellularLocation>
        <location evidence="1">Membrane</location>
        <topology evidence="1">Multi-pass membrane protein</topology>
    </subcellularLocation>
</comment>
<evidence type="ECO:0000259" key="8">
    <source>
        <dbReference type="PROSITE" id="PS50221"/>
    </source>
</evidence>
<evidence type="ECO:0000256" key="4">
    <source>
        <dbReference type="ARBA" id="ARBA00023136"/>
    </source>
</evidence>
<feature type="transmembrane region" description="Helical" evidence="6">
    <location>
        <begin position="1152"/>
        <end position="1170"/>
    </location>
</feature>
<dbReference type="PRINTS" id="PR00249">
    <property type="entry name" value="GPCRSECRETIN"/>
</dbReference>
<evidence type="ECO:0000256" key="1">
    <source>
        <dbReference type="ARBA" id="ARBA00004141"/>
    </source>
</evidence>
<dbReference type="PROSITE" id="PS50835">
    <property type="entry name" value="IG_LIKE"/>
    <property type="match status" value="2"/>
</dbReference>
<gene>
    <name evidence="11" type="ORF">HNY73_009938</name>
</gene>
<sequence>MSLKPKVLPDFLDSVESANIQPNYLTCEIPLESRNMSEIESQLHYVWYKDEIPISVDSPILQLDSYPDPVKQLSSSAIRQGTYRCVVTVEGMNDRFSSQDVNYFHSERQAKRFSACEYTCFEKSAPSSSTSHNVTFLWKTTQQTKSAVSEPMCLNDWRLITRKCRPSVVWGATWGRFDASKCTKYQHQVKEAEETCRNQSSLLADLKQLNKGIKFLHFDPFKYWLSNRGNHTREQWSGNNGTIERRNRTLLCAYRAEFFSWFLPRKCSSTENHPFVCIYQPFLLLNTFTFSKPWYKYSHKRASYYVEHFEKNWHDANISCHSFPVKSTLVQDIRSLEGYSLFKVLLRQLDQDSKEFSWWMNLFQDGDSLKWLTSPGESPPFVDWERHTDFSMNRSAGVLGVAEKSFRWSLRDLSSKQGSICEMQDLKESHRTVVYLEDRTSARGKESNDVYGVDLQCIPSGWFVWSSVFWFKDGTNIYTNTSQKHLHLTLEAPIRMAEVSEFQGYYYCSADSVNPAEEIYSPKMLIKFPGAHTFVLHMKSEIAENGTCSDVISLKLPFIEELNKYLDALYSDGSGLFLKDVTCIYPVINIYHHVYIIKDKGTEKELQNFLEHSVHSRNVTLFESPRKLDVSVKSTVSCSKETSHSNGHVLTWPETPLGQSTFPEEMCVTAEDNVLERKCLGDFYTGAQWSPVEKNCTDVQSKLIMTLHKLSQVNITDDNILKSTLEMERLVTTDEDLSAADVQYVAQILRNVASLPAVEPEVLTSAVHTVDEIIDTVSSESKGISPKVSRKITRAVEDIALNAQTDGQAIKVAGRNIAVSVLPLAFIPRGVVLENWGSNVTVWLNDSSKGPDERLGRLRDYEVAVLLPENVFAEKRNNDRTAMAIAFRKNSLFLKNIKVISPVIDVSMETETVYDVDPPLEMIYKVSEMLPRPRKRNWGCVSWDEALDNNFGGWSYKGCFSVLIDPTHVRCYCNHLTSFAVIWEINPEYKMPKAHAGVLSVLTYIGFSLSMFGLGIVILTFSIFRKWREDVRHQILFHLSFSLMSFLLVFSIGIEKTDWEYGCEAVAVLLHFFMLATFFWMLVEAFLQYLCLVKVIGTYIPHFLRKAMLFAWGTPVIIVGIVLAVDHKLYHNGTPLTFVGFWIFGSHGRNKIIVSVFICYHNYITGIPLLRLISAREVNGTAVRAIYIAYAKTLNYTRNYTGYTKMKRLLPTLKMGEREDHIERIKDGILKIRTLPDCAKHREQISGS</sequence>
<feature type="domain" description="C-type lectin" evidence="7">
    <location>
        <begin position="299"/>
        <end position="422"/>
    </location>
</feature>
<dbReference type="GO" id="GO:0007166">
    <property type="term" value="P:cell surface receptor signaling pathway"/>
    <property type="evidence" value="ECO:0007669"/>
    <property type="project" value="InterPro"/>
</dbReference>
<feature type="transmembrane region" description="Helical" evidence="6">
    <location>
        <begin position="1036"/>
        <end position="1054"/>
    </location>
</feature>
<dbReference type="PROSITE" id="PS50261">
    <property type="entry name" value="G_PROTEIN_RECEP_F2_4"/>
    <property type="match status" value="1"/>
</dbReference>
<dbReference type="InterPro" id="IPR001304">
    <property type="entry name" value="C-type_lectin-like"/>
</dbReference>
<dbReference type="GO" id="GO:0004930">
    <property type="term" value="F:G protein-coupled receptor activity"/>
    <property type="evidence" value="ECO:0007669"/>
    <property type="project" value="InterPro"/>
</dbReference>
<comment type="caution">
    <text evidence="11">The sequence shown here is derived from an EMBL/GenBank/DDBJ whole genome shotgun (WGS) entry which is preliminary data.</text>
</comment>
<dbReference type="PANTHER" id="PTHR47767:SF1">
    <property type="entry name" value="ADHESION G PROTEIN-COUPLED RECEPTOR G7"/>
    <property type="match status" value="1"/>
</dbReference>
<dbReference type="InterPro" id="IPR057244">
    <property type="entry name" value="GAIN_B"/>
</dbReference>
<dbReference type="InterPro" id="IPR000832">
    <property type="entry name" value="GPCR_2_secretin-like"/>
</dbReference>
<evidence type="ECO:0000313" key="12">
    <source>
        <dbReference type="Proteomes" id="UP000807504"/>
    </source>
</evidence>
<evidence type="ECO:0000259" key="7">
    <source>
        <dbReference type="PROSITE" id="PS50041"/>
    </source>
</evidence>
<dbReference type="Proteomes" id="UP000807504">
    <property type="component" value="Unassembled WGS sequence"/>
</dbReference>
<keyword evidence="5" id="KW-1015">Disulfide bond</keyword>
<feature type="domain" description="Ig-like" evidence="10">
    <location>
        <begin position="5"/>
        <end position="102"/>
    </location>
</feature>
<dbReference type="InterPro" id="IPR007110">
    <property type="entry name" value="Ig-like_dom"/>
</dbReference>
<protein>
    <submittedName>
        <fullName evidence="11">Adhesion G-protein coupled receptor G4 like protein</fullName>
    </submittedName>
</protein>
<feature type="transmembrane region" description="Helical" evidence="6">
    <location>
        <begin position="1066"/>
        <end position="1087"/>
    </location>
</feature>
<evidence type="ECO:0000256" key="5">
    <source>
        <dbReference type="ARBA" id="ARBA00023157"/>
    </source>
</evidence>
<dbReference type="Pfam" id="PF00002">
    <property type="entry name" value="7tm_2"/>
    <property type="match status" value="1"/>
</dbReference>
<dbReference type="Gene3D" id="1.20.1070.10">
    <property type="entry name" value="Rhodopsin 7-helix transmembrane proteins"/>
    <property type="match status" value="1"/>
</dbReference>
<dbReference type="SUPFAM" id="SSF56436">
    <property type="entry name" value="C-type lectin-like"/>
    <property type="match status" value="1"/>
</dbReference>
<evidence type="ECO:0000256" key="6">
    <source>
        <dbReference type="SAM" id="Phobius"/>
    </source>
</evidence>